<keyword evidence="2" id="KW-1185">Reference proteome</keyword>
<comment type="caution">
    <text evidence="1">The sequence shown here is derived from an EMBL/GenBank/DDBJ whole genome shotgun (WGS) entry which is preliminary data.</text>
</comment>
<dbReference type="RefSeq" id="WP_354507542.1">
    <property type="nucleotide sequence ID" value="NZ_JBEPMO010000004.1"/>
</dbReference>
<protein>
    <recommendedName>
        <fullName evidence="3">Acetyltransferase (GNAT) domain-containing protein</fullName>
    </recommendedName>
</protein>
<dbReference type="Proteomes" id="UP001549146">
    <property type="component" value="Unassembled WGS sequence"/>
</dbReference>
<proteinExistence type="predicted"/>
<evidence type="ECO:0000313" key="2">
    <source>
        <dbReference type="Proteomes" id="UP001549146"/>
    </source>
</evidence>
<dbReference type="Gene3D" id="3.40.630.30">
    <property type="match status" value="1"/>
</dbReference>
<sequence>MSEIRKIKRKDLDLEKYSKTLSASLNYRVYAEYWYLDVVTKGNWECLVYGDYEVLMPIPFQRKFGFKFVLQPLCCQQLGVFYPKEISTELFQKFESKLHQYRVRSYHFNEENAAKFNPKGESKINQLLLLNRPYSEIYKGFKKGRKSDLSLAKKNSLMLKKEFSLSEIRTLFQLNDDKFISEKNIEKLINLLKIIQSNNKLIGYSIQNDQKETIAICLLLDSKSRLIHLFSIRNKSHKQSGEITFILNEIFQNHCLSREYFDFEGSSLAGVNEFNRSFGAEENFFSIYQNI</sequence>
<dbReference type="EMBL" id="JBEPMO010000004">
    <property type="protein sequence ID" value="MET3731357.1"/>
    <property type="molecule type" value="Genomic_DNA"/>
</dbReference>
<organism evidence="1 2">
    <name type="scientific">Moheibacter stercoris</name>
    <dbReference type="NCBI Taxonomy" id="1628251"/>
    <lineage>
        <taxon>Bacteria</taxon>
        <taxon>Pseudomonadati</taxon>
        <taxon>Bacteroidota</taxon>
        <taxon>Flavobacteriia</taxon>
        <taxon>Flavobacteriales</taxon>
        <taxon>Weeksellaceae</taxon>
        <taxon>Moheibacter</taxon>
    </lineage>
</organism>
<reference evidence="1 2" key="1">
    <citation type="submission" date="2024-06" db="EMBL/GenBank/DDBJ databases">
        <title>Genomic Encyclopedia of Type Strains, Phase IV (KMG-IV): sequencing the most valuable type-strain genomes for metagenomic binning, comparative biology and taxonomic classification.</title>
        <authorList>
            <person name="Goeker M."/>
        </authorList>
    </citation>
    <scope>NUCLEOTIDE SEQUENCE [LARGE SCALE GENOMIC DNA]</scope>
    <source>
        <strain evidence="1 2">DSM 29388</strain>
    </source>
</reference>
<name>A0ABV2LUY9_9FLAO</name>
<evidence type="ECO:0000313" key="1">
    <source>
        <dbReference type="EMBL" id="MET3731357.1"/>
    </source>
</evidence>
<evidence type="ECO:0008006" key="3">
    <source>
        <dbReference type="Google" id="ProtNLM"/>
    </source>
</evidence>
<gene>
    <name evidence="1" type="ORF">ABID46_000926</name>
</gene>
<accession>A0ABV2LUY9</accession>